<sequence length="326" mass="33678">MTQAFPTRRGLLALGAALALPAGGGMAQALPRTVRLIVPYPPGGASDITARLLAQEMTGATGAAFVVENRGGAASITGTQAIATAAPDGATLGVVDTAFLVNQGLFATRLPYDTRRDFTFVSMLVRSPLVLVVPVQSPWNSVAQLVEAAKAKPGELAFGSAGNGSAVHMAGEQLRLAAGFTYVHVPYRGGGPMITDLLAARVQMAFGTVPAMAEHVRAGRLRALAVTGATRAALLPDVPSMAEAGQPKVDAALMNGLVGPAGLPAPMVETLAQAARKVLTGDAMHARLTELGFEPVASTPEAFREQGLREIAQWEEVVRMSGIQPE</sequence>
<protein>
    <submittedName>
        <fullName evidence="3">Tripartite tricarboxylate transporter substrate binding protein</fullName>
    </submittedName>
</protein>
<dbReference type="InterPro" id="IPR042100">
    <property type="entry name" value="Bug_dom1"/>
</dbReference>
<dbReference type="Gene3D" id="3.40.190.150">
    <property type="entry name" value="Bordetella uptake gene, domain 1"/>
    <property type="match status" value="1"/>
</dbReference>
<dbReference type="SUPFAM" id="SSF53850">
    <property type="entry name" value="Periplasmic binding protein-like II"/>
    <property type="match status" value="1"/>
</dbReference>
<evidence type="ECO:0000313" key="4">
    <source>
        <dbReference type="Proteomes" id="UP000626026"/>
    </source>
</evidence>
<evidence type="ECO:0000313" key="3">
    <source>
        <dbReference type="EMBL" id="MBC9207082.1"/>
    </source>
</evidence>
<dbReference type="PIRSF" id="PIRSF017082">
    <property type="entry name" value="YflP"/>
    <property type="match status" value="1"/>
</dbReference>
<comment type="similarity">
    <text evidence="1">Belongs to the UPF0065 (bug) family.</text>
</comment>
<dbReference type="InterPro" id="IPR006311">
    <property type="entry name" value="TAT_signal"/>
</dbReference>
<dbReference type="CDD" id="cd13578">
    <property type="entry name" value="PBP2_Bug27"/>
    <property type="match status" value="1"/>
</dbReference>
<dbReference type="Gene3D" id="3.40.190.10">
    <property type="entry name" value="Periplasmic binding protein-like II"/>
    <property type="match status" value="1"/>
</dbReference>
<dbReference type="Pfam" id="PF03401">
    <property type="entry name" value="TctC"/>
    <property type="match status" value="1"/>
</dbReference>
<feature type="signal peptide" evidence="2">
    <location>
        <begin position="1"/>
        <end position="27"/>
    </location>
</feature>
<name>A0ABR7RLV4_9PROT</name>
<dbReference type="PROSITE" id="PS51318">
    <property type="entry name" value="TAT"/>
    <property type="match status" value="1"/>
</dbReference>
<organism evidence="3 4">
    <name type="scientific">Teichococcus aerophilus</name>
    <dbReference type="NCBI Taxonomy" id="1224513"/>
    <lineage>
        <taxon>Bacteria</taxon>
        <taxon>Pseudomonadati</taxon>
        <taxon>Pseudomonadota</taxon>
        <taxon>Alphaproteobacteria</taxon>
        <taxon>Acetobacterales</taxon>
        <taxon>Roseomonadaceae</taxon>
        <taxon>Roseomonas</taxon>
    </lineage>
</organism>
<keyword evidence="4" id="KW-1185">Reference proteome</keyword>
<dbReference type="PANTHER" id="PTHR42928:SF5">
    <property type="entry name" value="BLR1237 PROTEIN"/>
    <property type="match status" value="1"/>
</dbReference>
<dbReference type="PANTHER" id="PTHR42928">
    <property type="entry name" value="TRICARBOXYLATE-BINDING PROTEIN"/>
    <property type="match status" value="1"/>
</dbReference>
<comment type="caution">
    <text evidence="3">The sequence shown here is derived from an EMBL/GenBank/DDBJ whole genome shotgun (WGS) entry which is preliminary data.</text>
</comment>
<dbReference type="InterPro" id="IPR005064">
    <property type="entry name" value="BUG"/>
</dbReference>
<evidence type="ECO:0000256" key="2">
    <source>
        <dbReference type="SAM" id="SignalP"/>
    </source>
</evidence>
<proteinExistence type="inferred from homology"/>
<dbReference type="RefSeq" id="WP_187784251.1">
    <property type="nucleotide sequence ID" value="NZ_JACTVA010000013.1"/>
</dbReference>
<evidence type="ECO:0000256" key="1">
    <source>
        <dbReference type="ARBA" id="ARBA00006987"/>
    </source>
</evidence>
<gene>
    <name evidence="3" type="ORF">IBL26_09580</name>
</gene>
<accession>A0ABR7RLV4</accession>
<reference evidence="3 4" key="1">
    <citation type="journal article" date="2013" name="Int. J. Syst. Evol. Microbiol.">
        <title>Roseomonas aerophila sp. nov., isolated from air.</title>
        <authorList>
            <person name="Kim S.J."/>
            <person name="Weon H.Y."/>
            <person name="Ahn J.H."/>
            <person name="Hong S.B."/>
            <person name="Seok S.J."/>
            <person name="Whang K.S."/>
            <person name="Kwon S.W."/>
        </authorList>
    </citation>
    <scope>NUCLEOTIDE SEQUENCE [LARGE SCALE GENOMIC DNA]</scope>
    <source>
        <strain evidence="3 4">NBRC 108923</strain>
    </source>
</reference>
<dbReference type="Proteomes" id="UP000626026">
    <property type="component" value="Unassembled WGS sequence"/>
</dbReference>
<feature type="chain" id="PRO_5046349983" evidence="2">
    <location>
        <begin position="28"/>
        <end position="326"/>
    </location>
</feature>
<keyword evidence="2" id="KW-0732">Signal</keyword>
<dbReference type="EMBL" id="JACTVA010000013">
    <property type="protein sequence ID" value="MBC9207082.1"/>
    <property type="molecule type" value="Genomic_DNA"/>
</dbReference>